<comment type="caution">
    <text evidence="2">The sequence shown here is derived from an EMBL/GenBank/DDBJ whole genome shotgun (WGS) entry which is preliminary data.</text>
</comment>
<reference evidence="2" key="1">
    <citation type="journal article" date="2022" name="Int. J. Mol. Sci.">
        <title>Draft Genome of Tanacetum Coccineum: Genomic Comparison of Closely Related Tanacetum-Family Plants.</title>
        <authorList>
            <person name="Yamashiro T."/>
            <person name="Shiraishi A."/>
            <person name="Nakayama K."/>
            <person name="Satake H."/>
        </authorList>
    </citation>
    <scope>NUCLEOTIDE SEQUENCE</scope>
</reference>
<proteinExistence type="predicted"/>
<keyword evidence="3" id="KW-1185">Reference proteome</keyword>
<protein>
    <submittedName>
        <fullName evidence="2">Uncharacterized protein</fullName>
    </submittedName>
</protein>
<organism evidence="2 3">
    <name type="scientific">Tanacetum coccineum</name>
    <dbReference type="NCBI Taxonomy" id="301880"/>
    <lineage>
        <taxon>Eukaryota</taxon>
        <taxon>Viridiplantae</taxon>
        <taxon>Streptophyta</taxon>
        <taxon>Embryophyta</taxon>
        <taxon>Tracheophyta</taxon>
        <taxon>Spermatophyta</taxon>
        <taxon>Magnoliopsida</taxon>
        <taxon>eudicotyledons</taxon>
        <taxon>Gunneridae</taxon>
        <taxon>Pentapetalae</taxon>
        <taxon>asterids</taxon>
        <taxon>campanulids</taxon>
        <taxon>Asterales</taxon>
        <taxon>Asteraceae</taxon>
        <taxon>Asteroideae</taxon>
        <taxon>Anthemideae</taxon>
        <taxon>Anthemidinae</taxon>
        <taxon>Tanacetum</taxon>
    </lineage>
</organism>
<accession>A0ABQ5E8E7</accession>
<feature type="compositionally biased region" description="Basic and acidic residues" evidence="1">
    <location>
        <begin position="41"/>
        <end position="81"/>
    </location>
</feature>
<sequence length="239" mass="27764">MEVEPKDLKTKSFANVQELFDKEMKRVNTFVDMDTELVGDSEVRAESSETKEESSSKRTREELESDKSKKQKLDEKVEAEVDDAKEAEELKQCLEIVPDDGDDVTIDATPLSVKIPIVDYKIYQEGKKKDLEVLWRIVKARFKKTEPVNYMDTFLHLNLKTMFEHHVEDKNVSTYKAHTTLDVYNVKLQVDYECEMAYELLRLVKKQLKEGYGRIIRIKSLLEVTAVKVIFDEKKLGSS</sequence>
<evidence type="ECO:0000313" key="3">
    <source>
        <dbReference type="Proteomes" id="UP001151760"/>
    </source>
</evidence>
<dbReference type="EMBL" id="BQNB010016044">
    <property type="protein sequence ID" value="GJT47160.1"/>
    <property type="molecule type" value="Genomic_DNA"/>
</dbReference>
<gene>
    <name evidence="2" type="ORF">Tco_0955875</name>
</gene>
<feature type="region of interest" description="Disordered" evidence="1">
    <location>
        <begin position="39"/>
        <end position="81"/>
    </location>
</feature>
<dbReference type="Proteomes" id="UP001151760">
    <property type="component" value="Unassembled WGS sequence"/>
</dbReference>
<evidence type="ECO:0000313" key="2">
    <source>
        <dbReference type="EMBL" id="GJT47160.1"/>
    </source>
</evidence>
<evidence type="ECO:0000256" key="1">
    <source>
        <dbReference type="SAM" id="MobiDB-lite"/>
    </source>
</evidence>
<name>A0ABQ5E8E7_9ASTR</name>
<reference evidence="2" key="2">
    <citation type="submission" date="2022-01" db="EMBL/GenBank/DDBJ databases">
        <authorList>
            <person name="Yamashiro T."/>
            <person name="Shiraishi A."/>
            <person name="Satake H."/>
            <person name="Nakayama K."/>
        </authorList>
    </citation>
    <scope>NUCLEOTIDE SEQUENCE</scope>
</reference>